<gene>
    <name evidence="14" type="ORF">CDEB00056_LOCUS23639</name>
</gene>
<keyword evidence="10" id="KW-0407">Ion channel</keyword>
<dbReference type="InterPro" id="IPR015683">
    <property type="entry name" value="Ionotropic_Glu_rcpt"/>
</dbReference>
<keyword evidence="12" id="KW-0732">Signal</keyword>
<feature type="chain" id="PRO_5030809532" description="Ionotropic glutamate receptor C-terminal domain-containing protein" evidence="12">
    <location>
        <begin position="29"/>
        <end position="613"/>
    </location>
</feature>
<keyword evidence="8" id="KW-0325">Glycoprotein</keyword>
<protein>
    <recommendedName>
        <fullName evidence="13">Ionotropic glutamate receptor C-terminal domain-containing protein</fullName>
    </recommendedName>
</protein>
<feature type="transmembrane region" description="Helical" evidence="11">
    <location>
        <begin position="465"/>
        <end position="485"/>
    </location>
</feature>
<keyword evidence="2" id="KW-0813">Transport</keyword>
<evidence type="ECO:0000256" key="11">
    <source>
        <dbReference type="SAM" id="Phobius"/>
    </source>
</evidence>
<keyword evidence="9" id="KW-1071">Ligand-gated ion channel</keyword>
<evidence type="ECO:0000256" key="9">
    <source>
        <dbReference type="ARBA" id="ARBA00023286"/>
    </source>
</evidence>
<feature type="domain" description="Ionotropic glutamate receptor C-terminal" evidence="13">
    <location>
        <begin position="220"/>
        <end position="471"/>
    </location>
</feature>
<keyword evidence="7" id="KW-0675">Receptor</keyword>
<evidence type="ECO:0000256" key="5">
    <source>
        <dbReference type="ARBA" id="ARBA00023065"/>
    </source>
</evidence>
<keyword evidence="3 11" id="KW-0812">Transmembrane</keyword>
<dbReference type="Pfam" id="PF00060">
    <property type="entry name" value="Lig_chan"/>
    <property type="match status" value="1"/>
</dbReference>
<evidence type="ECO:0000256" key="4">
    <source>
        <dbReference type="ARBA" id="ARBA00022989"/>
    </source>
</evidence>
<keyword evidence="6 11" id="KW-0472">Membrane</keyword>
<evidence type="ECO:0000256" key="1">
    <source>
        <dbReference type="ARBA" id="ARBA00004141"/>
    </source>
</evidence>
<reference evidence="14" key="1">
    <citation type="submission" date="2021-01" db="EMBL/GenBank/DDBJ databases">
        <authorList>
            <person name="Corre E."/>
            <person name="Pelletier E."/>
            <person name="Niang G."/>
            <person name="Scheremetjew M."/>
            <person name="Finn R."/>
            <person name="Kale V."/>
            <person name="Holt S."/>
            <person name="Cochrane G."/>
            <person name="Meng A."/>
            <person name="Brown T."/>
            <person name="Cohen L."/>
        </authorList>
    </citation>
    <scope>NUCLEOTIDE SEQUENCE</scope>
    <source>
        <strain evidence="14">MM31A-1</strain>
    </source>
</reference>
<name>A0A7S3VGG4_9STRA</name>
<sequence length="613" mass="69421">MRSSFQGSHAEMLALVVLCAFCPRGFLASQLGVSNDFKSSTTPVPPYLKAPITRPQLDLRPGESFRNNFCDRQAQVENGTRNLTDALDGMNISVHLMDWKLGKTIKYDNNGILDDNDPGLFVNILDEVAKRAGFQWRDSFGVGLTPSMDLKHPDATFTDVLNWGVDTYDISIGEWRNSRERKGLGIFFPLGFVDASLIMVQKKYTPGFRPFRFLDVFSGKVWLLIIAIYILSAVIYRFIHKYGKGEDVNNTGTKGINLFSALMYFNQQHEFSPKSCAGRIFTFSMSFFSMLIISAYTANLVSVLVSKDNQIIIQSYKDAERSGKKVCVLKNSSAHKFLEIRYPASEFFEAKSKDKMYDFLNSGKCDIVSDTVWSWQEYERDEEFNTDCSLVQVGQRAEVSQRAGMAVQANRTTCTSLLSRVLDYHLSCMNEEKILEKEQQKYLGKERTCENKKRAETHELDLKQLSGLFIFHGTLMILALVVVVYENGWSVRRERKGQNRFSCLKQSPSRSLFVKEAVGMPNESVRDITKHNMVSNVGCSHSNDISKSDYFSQEDIAVAMEKVKNDVFKEFTASLQSDPSRWSRISSYQSASSQDEIAIETLNESQLSGIKTA</sequence>
<dbReference type="InterPro" id="IPR001320">
    <property type="entry name" value="Iontro_rcpt_C"/>
</dbReference>
<evidence type="ECO:0000256" key="7">
    <source>
        <dbReference type="ARBA" id="ARBA00023170"/>
    </source>
</evidence>
<evidence type="ECO:0000256" key="2">
    <source>
        <dbReference type="ARBA" id="ARBA00022448"/>
    </source>
</evidence>
<dbReference type="GO" id="GO:0016020">
    <property type="term" value="C:membrane"/>
    <property type="evidence" value="ECO:0007669"/>
    <property type="project" value="UniProtKB-SubCell"/>
</dbReference>
<evidence type="ECO:0000313" key="14">
    <source>
        <dbReference type="EMBL" id="CAE0478786.1"/>
    </source>
</evidence>
<feature type="transmembrane region" description="Helical" evidence="11">
    <location>
        <begin position="221"/>
        <end position="239"/>
    </location>
</feature>
<dbReference type="EMBL" id="HBIO01030848">
    <property type="protein sequence ID" value="CAE0478786.1"/>
    <property type="molecule type" value="Transcribed_RNA"/>
</dbReference>
<proteinExistence type="predicted"/>
<evidence type="ECO:0000256" key="10">
    <source>
        <dbReference type="ARBA" id="ARBA00023303"/>
    </source>
</evidence>
<comment type="subcellular location">
    <subcellularLocation>
        <location evidence="1">Membrane</location>
        <topology evidence="1">Multi-pass membrane protein</topology>
    </subcellularLocation>
</comment>
<dbReference type="SUPFAM" id="SSF53850">
    <property type="entry name" value="Periplasmic binding protein-like II"/>
    <property type="match status" value="1"/>
</dbReference>
<evidence type="ECO:0000256" key="8">
    <source>
        <dbReference type="ARBA" id="ARBA00023180"/>
    </source>
</evidence>
<accession>A0A7S3VGG4</accession>
<feature type="signal peptide" evidence="12">
    <location>
        <begin position="1"/>
        <end position="28"/>
    </location>
</feature>
<feature type="transmembrane region" description="Helical" evidence="11">
    <location>
        <begin position="280"/>
        <end position="305"/>
    </location>
</feature>
<dbReference type="GO" id="GO:0015276">
    <property type="term" value="F:ligand-gated monoatomic ion channel activity"/>
    <property type="evidence" value="ECO:0007669"/>
    <property type="project" value="InterPro"/>
</dbReference>
<evidence type="ECO:0000256" key="3">
    <source>
        <dbReference type="ARBA" id="ARBA00022692"/>
    </source>
</evidence>
<dbReference type="AlphaFoldDB" id="A0A7S3VGG4"/>
<evidence type="ECO:0000256" key="12">
    <source>
        <dbReference type="SAM" id="SignalP"/>
    </source>
</evidence>
<dbReference type="PANTHER" id="PTHR18966">
    <property type="entry name" value="IONOTROPIC GLUTAMATE RECEPTOR"/>
    <property type="match status" value="1"/>
</dbReference>
<organism evidence="14">
    <name type="scientific">Chaetoceros debilis</name>
    <dbReference type="NCBI Taxonomy" id="122233"/>
    <lineage>
        <taxon>Eukaryota</taxon>
        <taxon>Sar</taxon>
        <taxon>Stramenopiles</taxon>
        <taxon>Ochrophyta</taxon>
        <taxon>Bacillariophyta</taxon>
        <taxon>Coscinodiscophyceae</taxon>
        <taxon>Chaetocerotophycidae</taxon>
        <taxon>Chaetocerotales</taxon>
        <taxon>Chaetocerotaceae</taxon>
        <taxon>Chaetoceros</taxon>
    </lineage>
</organism>
<feature type="transmembrane region" description="Helical" evidence="11">
    <location>
        <begin position="183"/>
        <end position="200"/>
    </location>
</feature>
<keyword evidence="4 11" id="KW-1133">Transmembrane helix</keyword>
<evidence type="ECO:0000259" key="13">
    <source>
        <dbReference type="Pfam" id="PF00060"/>
    </source>
</evidence>
<dbReference type="Gene3D" id="1.10.287.70">
    <property type="match status" value="1"/>
</dbReference>
<keyword evidence="5" id="KW-0406">Ion transport</keyword>
<evidence type="ECO:0000256" key="6">
    <source>
        <dbReference type="ARBA" id="ARBA00023136"/>
    </source>
</evidence>